<name>A0A3M8B7V5_9BACL</name>
<dbReference type="AlphaFoldDB" id="A0A3M8B7V5"/>
<keyword evidence="2" id="KW-1185">Reference proteome</keyword>
<gene>
    <name evidence="1" type="ORF">EDM57_04770</name>
</gene>
<proteinExistence type="predicted"/>
<comment type="caution">
    <text evidence="1">The sequence shown here is derived from an EMBL/GenBank/DDBJ whole genome shotgun (WGS) entry which is preliminary data.</text>
</comment>
<protein>
    <submittedName>
        <fullName evidence="1">Uncharacterized protein</fullName>
    </submittedName>
</protein>
<accession>A0A3M8B7V5</accession>
<dbReference type="OrthoDB" id="2476311at2"/>
<organism evidence="1 2">
    <name type="scientific">Brevibacillus gelatini</name>
    <dbReference type="NCBI Taxonomy" id="1655277"/>
    <lineage>
        <taxon>Bacteria</taxon>
        <taxon>Bacillati</taxon>
        <taxon>Bacillota</taxon>
        <taxon>Bacilli</taxon>
        <taxon>Bacillales</taxon>
        <taxon>Paenibacillaceae</taxon>
        <taxon>Brevibacillus</taxon>
    </lineage>
</organism>
<sequence>MSNNLNKQLAKSIQMIELATKKMHEKRTGRKFDVNAKTTANGTIKVTVVAHNIDTEDQTSSLMAAQYMLNDMYINDVLIQYNLPMRKIKVDDFSLDWTNSYENNGSYTVLGELALIVNVELYKPYEDLISYQGDVITFHTTSDEYITLDCVECNITWHQAKVA</sequence>
<evidence type="ECO:0000313" key="1">
    <source>
        <dbReference type="EMBL" id="RNB59459.1"/>
    </source>
</evidence>
<dbReference type="EMBL" id="RHHS01000013">
    <property type="protein sequence ID" value="RNB59459.1"/>
    <property type="molecule type" value="Genomic_DNA"/>
</dbReference>
<evidence type="ECO:0000313" key="2">
    <source>
        <dbReference type="Proteomes" id="UP000268829"/>
    </source>
</evidence>
<dbReference type="Proteomes" id="UP000268829">
    <property type="component" value="Unassembled WGS sequence"/>
</dbReference>
<dbReference type="RefSeq" id="WP_122903626.1">
    <property type="nucleotide sequence ID" value="NZ_RHHS01000013.1"/>
</dbReference>
<reference evidence="1 2" key="1">
    <citation type="submission" date="2018-10" db="EMBL/GenBank/DDBJ databases">
        <title>Phylogenomics of Brevibacillus.</title>
        <authorList>
            <person name="Dunlap C."/>
        </authorList>
    </citation>
    <scope>NUCLEOTIDE SEQUENCE [LARGE SCALE GENOMIC DNA]</scope>
    <source>
        <strain evidence="1 2">DSM 100115</strain>
    </source>
</reference>